<feature type="compositionally biased region" description="Basic residues" evidence="1">
    <location>
        <begin position="42"/>
        <end position="54"/>
    </location>
</feature>
<evidence type="ECO:0000259" key="2">
    <source>
        <dbReference type="Pfam" id="PF12867"/>
    </source>
</evidence>
<dbReference type="AlphaFoldDB" id="A0A538SHP4"/>
<dbReference type="Proteomes" id="UP000316292">
    <property type="component" value="Unassembled WGS sequence"/>
</dbReference>
<organism evidence="3 4">
    <name type="scientific">Eiseniibacteriota bacterium</name>
    <dbReference type="NCBI Taxonomy" id="2212470"/>
    <lineage>
        <taxon>Bacteria</taxon>
        <taxon>Candidatus Eiseniibacteriota</taxon>
    </lineage>
</organism>
<accession>A0A538SHP4</accession>
<dbReference type="EMBL" id="VBOR01000026">
    <property type="protein sequence ID" value="TMQ50897.1"/>
    <property type="molecule type" value="Genomic_DNA"/>
</dbReference>
<dbReference type="SUPFAM" id="SSF109854">
    <property type="entry name" value="DinB/YfiT-like putative metalloenzymes"/>
    <property type="match status" value="1"/>
</dbReference>
<feature type="domain" description="DinB-like" evidence="2">
    <location>
        <begin position="94"/>
        <end position="230"/>
    </location>
</feature>
<dbReference type="Pfam" id="PF12867">
    <property type="entry name" value="DinB_2"/>
    <property type="match status" value="1"/>
</dbReference>
<name>A0A538SHP4_UNCEI</name>
<dbReference type="Gene3D" id="1.20.120.450">
    <property type="entry name" value="dinb family like domain"/>
    <property type="match status" value="1"/>
</dbReference>
<sequence>MPAINRRTFRKQRESESFRMSLDFGRKPESYQKRESLVKRFPSARRAKARRARPRGAQPRSRSSKRIPITPALRAYLRKTDEYRAGRDPIALMKQAPAKFARAVAGLSPNQMRKRPARGKWSIVEILGHLQDTEVVYGYRLRFSLAQPGANLEGYDQEAWTERLRHRRGNGRRLVERIRALREGTLDVMGQVPRPRWKRGYGMHSERGKQTVRRTLELIAGHDLNHLDQIKAIRKKFDW</sequence>
<dbReference type="InterPro" id="IPR034660">
    <property type="entry name" value="DinB/YfiT-like"/>
</dbReference>
<comment type="caution">
    <text evidence="3">The sequence shown here is derived from an EMBL/GenBank/DDBJ whole genome shotgun (WGS) entry which is preliminary data.</text>
</comment>
<protein>
    <submittedName>
        <fullName evidence="3">DinB family protein</fullName>
    </submittedName>
</protein>
<feature type="compositionally biased region" description="Basic and acidic residues" evidence="1">
    <location>
        <begin position="24"/>
        <end position="38"/>
    </location>
</feature>
<gene>
    <name evidence="3" type="ORF">E6K71_01285</name>
</gene>
<reference evidence="3 4" key="1">
    <citation type="journal article" date="2019" name="Nat. Microbiol.">
        <title>Mediterranean grassland soil C-N compound turnover is dependent on rainfall and depth, and is mediated by genomically divergent microorganisms.</title>
        <authorList>
            <person name="Diamond S."/>
            <person name="Andeer P.F."/>
            <person name="Li Z."/>
            <person name="Crits-Christoph A."/>
            <person name="Burstein D."/>
            <person name="Anantharaman K."/>
            <person name="Lane K.R."/>
            <person name="Thomas B.C."/>
            <person name="Pan C."/>
            <person name="Northen T.R."/>
            <person name="Banfield J.F."/>
        </authorList>
    </citation>
    <scope>NUCLEOTIDE SEQUENCE [LARGE SCALE GENOMIC DNA]</scope>
    <source>
        <strain evidence="3">WS_1</strain>
    </source>
</reference>
<evidence type="ECO:0000256" key="1">
    <source>
        <dbReference type="SAM" id="MobiDB-lite"/>
    </source>
</evidence>
<proteinExistence type="predicted"/>
<dbReference type="InterPro" id="IPR024775">
    <property type="entry name" value="DinB-like"/>
</dbReference>
<feature type="region of interest" description="Disordered" evidence="1">
    <location>
        <begin position="1"/>
        <end position="67"/>
    </location>
</feature>
<evidence type="ECO:0000313" key="4">
    <source>
        <dbReference type="Proteomes" id="UP000316292"/>
    </source>
</evidence>
<evidence type="ECO:0000313" key="3">
    <source>
        <dbReference type="EMBL" id="TMQ50897.1"/>
    </source>
</evidence>